<evidence type="ECO:0000313" key="2">
    <source>
        <dbReference type="Proteomes" id="UP000195719"/>
    </source>
</evidence>
<organism evidence="1 2">
    <name type="scientific">Photobacterium andalusiense</name>
    <dbReference type="NCBI Taxonomy" id="2204296"/>
    <lineage>
        <taxon>Bacteria</taxon>
        <taxon>Pseudomonadati</taxon>
        <taxon>Pseudomonadota</taxon>
        <taxon>Gammaproteobacteria</taxon>
        <taxon>Vibrionales</taxon>
        <taxon>Vibrionaceae</taxon>
        <taxon>Photobacterium</taxon>
    </lineage>
</organism>
<reference evidence="2" key="1">
    <citation type="submission" date="2017-06" db="EMBL/GenBank/DDBJ databases">
        <authorList>
            <person name="Rodrigo-Torres L."/>
            <person name="Arahal R.D."/>
            <person name="Lucena T."/>
        </authorList>
    </citation>
    <scope>NUCLEOTIDE SEQUENCE [LARGE SCALE GENOMIC DNA]</scope>
    <source>
        <strain evidence="2">CECT 9192</strain>
    </source>
</reference>
<evidence type="ECO:0000313" key="1">
    <source>
        <dbReference type="EMBL" id="SMY35537.1"/>
    </source>
</evidence>
<dbReference type="RefSeq" id="WP_087853835.1">
    <property type="nucleotide sequence ID" value="NZ_FYAJ01000003.1"/>
</dbReference>
<accession>A0A1Y6MFZ9</accession>
<protein>
    <submittedName>
        <fullName evidence="1">Uncharacterized protein</fullName>
    </submittedName>
</protein>
<dbReference type="EMBL" id="FYAJ01000003">
    <property type="protein sequence ID" value="SMY35537.1"/>
    <property type="molecule type" value="Genomic_DNA"/>
</dbReference>
<gene>
    <name evidence="1" type="ORF">PAND9192_02215</name>
</gene>
<name>A0A1Y6MFZ9_9GAMM</name>
<keyword evidence="2" id="KW-1185">Reference proteome</keyword>
<dbReference type="AlphaFoldDB" id="A0A1Y6MFZ9"/>
<sequence length="113" mass="13198">MIGNDGDKNKLIKISKFDLNSFDFKNAKKNINFISYKILTPSHDGISAIISDLDFNRLNNNFYESLYIPLSSSISMKNEFINYISSINLEFLKDVHDIPMYFDVKLIQEEYKK</sequence>
<proteinExistence type="predicted"/>
<dbReference type="Proteomes" id="UP000195719">
    <property type="component" value="Unassembled WGS sequence"/>
</dbReference>